<reference evidence="3 4" key="1">
    <citation type="submission" date="2012-04" db="EMBL/GenBank/DDBJ databases">
        <title>The Genome Sequence of Saprolegnia declina VS20.</title>
        <authorList>
            <consortium name="The Broad Institute Genome Sequencing Platform"/>
            <person name="Russ C."/>
            <person name="Nusbaum C."/>
            <person name="Tyler B."/>
            <person name="van West P."/>
            <person name="Dieguez-Uribeondo J."/>
            <person name="de Bruijn I."/>
            <person name="Tripathy S."/>
            <person name="Jiang R."/>
            <person name="Young S.K."/>
            <person name="Zeng Q."/>
            <person name="Gargeya S."/>
            <person name="Fitzgerald M."/>
            <person name="Haas B."/>
            <person name="Abouelleil A."/>
            <person name="Alvarado L."/>
            <person name="Arachchi H.M."/>
            <person name="Berlin A."/>
            <person name="Chapman S.B."/>
            <person name="Goldberg J."/>
            <person name="Griggs A."/>
            <person name="Gujja S."/>
            <person name="Hansen M."/>
            <person name="Howarth C."/>
            <person name="Imamovic A."/>
            <person name="Larimer J."/>
            <person name="McCowen C."/>
            <person name="Montmayeur A."/>
            <person name="Murphy C."/>
            <person name="Neiman D."/>
            <person name="Pearson M."/>
            <person name="Priest M."/>
            <person name="Roberts A."/>
            <person name="Saif S."/>
            <person name="Shea T."/>
            <person name="Sisk P."/>
            <person name="Sykes S."/>
            <person name="Wortman J."/>
            <person name="Nusbaum C."/>
            <person name="Birren B."/>
        </authorList>
    </citation>
    <scope>NUCLEOTIDE SEQUENCE [LARGE SCALE GENOMIC DNA]</scope>
    <source>
        <strain evidence="3 4">VS20</strain>
    </source>
</reference>
<dbReference type="Proteomes" id="UP000030762">
    <property type="component" value="Unassembled WGS sequence"/>
</dbReference>
<proteinExistence type="predicted"/>
<name>T0SAF5_SAPDV</name>
<feature type="signal peptide" evidence="2">
    <location>
        <begin position="1"/>
        <end position="18"/>
    </location>
</feature>
<organism evidence="3 4">
    <name type="scientific">Saprolegnia diclina (strain VS20)</name>
    <dbReference type="NCBI Taxonomy" id="1156394"/>
    <lineage>
        <taxon>Eukaryota</taxon>
        <taxon>Sar</taxon>
        <taxon>Stramenopiles</taxon>
        <taxon>Oomycota</taxon>
        <taxon>Saprolegniomycetes</taxon>
        <taxon>Saprolegniales</taxon>
        <taxon>Saprolegniaceae</taxon>
        <taxon>Saprolegnia</taxon>
    </lineage>
</organism>
<dbReference type="AlphaFoldDB" id="T0SAF5"/>
<dbReference type="InParanoid" id="T0SAF5"/>
<dbReference type="SUPFAM" id="SSF49695">
    <property type="entry name" value="gamma-Crystallin-like"/>
    <property type="match status" value="1"/>
</dbReference>
<feature type="non-terminal residue" evidence="3">
    <location>
        <position position="1"/>
    </location>
</feature>
<feature type="chain" id="PRO_5004571495" description="SRCR domain-containing protein" evidence="2">
    <location>
        <begin position="19"/>
        <end position="322"/>
    </location>
</feature>
<keyword evidence="2" id="KW-0732">Signal</keyword>
<dbReference type="OrthoDB" id="57629at2759"/>
<dbReference type="GeneID" id="19940764"/>
<dbReference type="Gene3D" id="2.60.20.10">
    <property type="entry name" value="Crystallins"/>
    <property type="match status" value="1"/>
</dbReference>
<dbReference type="VEuPathDB" id="FungiDB:SDRG_00037"/>
<feature type="transmembrane region" description="Helical" evidence="1">
    <location>
        <begin position="272"/>
        <end position="294"/>
    </location>
</feature>
<evidence type="ECO:0000313" key="3">
    <source>
        <dbReference type="EMBL" id="EQC42298.1"/>
    </source>
</evidence>
<keyword evidence="1" id="KW-1133">Transmembrane helix</keyword>
<dbReference type="EMBL" id="JH767132">
    <property type="protein sequence ID" value="EQC42298.1"/>
    <property type="molecule type" value="Genomic_DNA"/>
</dbReference>
<evidence type="ECO:0000313" key="4">
    <source>
        <dbReference type="Proteomes" id="UP000030762"/>
    </source>
</evidence>
<dbReference type="RefSeq" id="XP_008603721.1">
    <property type="nucleotide sequence ID" value="XM_008605499.1"/>
</dbReference>
<evidence type="ECO:0000256" key="2">
    <source>
        <dbReference type="SAM" id="SignalP"/>
    </source>
</evidence>
<gene>
    <name evidence="3" type="ORF">SDRG_00037</name>
</gene>
<protein>
    <recommendedName>
        <fullName evidence="5">SRCR domain-containing protein</fullName>
    </recommendedName>
</protein>
<evidence type="ECO:0008006" key="5">
    <source>
        <dbReference type="Google" id="ProtNLM"/>
    </source>
</evidence>
<keyword evidence="1" id="KW-0472">Membrane</keyword>
<evidence type="ECO:0000256" key="1">
    <source>
        <dbReference type="SAM" id="Phobius"/>
    </source>
</evidence>
<keyword evidence="4" id="KW-1185">Reference proteome</keyword>
<accession>T0SAF5</accession>
<dbReference type="InterPro" id="IPR011024">
    <property type="entry name" value="G_crystallin-like"/>
</dbReference>
<keyword evidence="1" id="KW-0812">Transmembrane</keyword>
<sequence>MLRLLVLGAFALCSNINAAAVTFFEHPAYRGQSLTVAAADDATTALQRWSKPIQSITLDADTELVTYDRPERQGQAAIWRYSTTRLGSWTERVASFELRQANTEATVRDVNWKHLRVATGYVQVRATDTIECRSFDGVNCNVNLANTTSDNRGSVHPARCGAEHAMYWGVSGFDDATSWCSIAKAALAAPTTSWSCVPEQSDWLIVSSSSDGSRCVGLNICDRFGSLARCQDVASTLLGTDIVTSSRSTEKPATETIQASASSTTSAAKSGWIWGLGAMIVVLVAVGIVVAIHLKKEKSSVDRLEATYSSSIGDEDDVPGLV</sequence>